<keyword evidence="3" id="KW-0547">Nucleotide-binding</keyword>
<reference evidence="9" key="1">
    <citation type="submission" date="2024-05" db="EMBL/GenBank/DDBJ databases">
        <title>Herbiconiux sp. A18JL235.</title>
        <authorList>
            <person name="Zhang G."/>
        </authorList>
    </citation>
    <scope>NUCLEOTIDE SEQUENCE</scope>
    <source>
        <strain evidence="9">A18JL235</strain>
    </source>
</reference>
<evidence type="ECO:0000256" key="6">
    <source>
        <dbReference type="ARBA" id="ARBA00023277"/>
    </source>
</evidence>
<evidence type="ECO:0000256" key="3">
    <source>
        <dbReference type="ARBA" id="ARBA00022741"/>
    </source>
</evidence>
<dbReference type="AlphaFoldDB" id="A0AB39BHK2"/>
<dbReference type="RefSeq" id="WP_368498333.1">
    <property type="nucleotide sequence ID" value="NZ_CP162511.1"/>
</dbReference>
<dbReference type="EMBL" id="CP162511">
    <property type="protein sequence ID" value="XDI05944.1"/>
    <property type="molecule type" value="Genomic_DNA"/>
</dbReference>
<name>A0AB39BHK2_9MICO</name>
<feature type="domain" description="Four-carbon acid sugar kinase N-terminal" evidence="7">
    <location>
        <begin position="18"/>
        <end position="261"/>
    </location>
</feature>
<keyword evidence="6" id="KW-0119">Carbohydrate metabolism</keyword>
<keyword evidence="4 9" id="KW-0418">Kinase</keyword>
<evidence type="ECO:0000256" key="1">
    <source>
        <dbReference type="ARBA" id="ARBA00005715"/>
    </source>
</evidence>
<protein>
    <submittedName>
        <fullName evidence="9">Four-carbon acid sugar kinase family protein</fullName>
        <ecNumber evidence="9">2.7.1.-</ecNumber>
    </submittedName>
</protein>
<dbReference type="Gene3D" id="3.40.980.20">
    <property type="entry name" value="Four-carbon acid sugar kinase, nucleotide binding domain"/>
    <property type="match status" value="1"/>
</dbReference>
<sequence>MNTDLAPLDPPADGLVVAFYGDDFTGSTDVMETLEDAGLPTLLFLEPPTPEQLAAHPEARAVGVAGVSRTMTPAQMHEELPPAFRALAALGAPLVHYKICSTFDSSPTVGSIGRATELLRAELGDGPTPLVVGVPQLGRYTAFGTLFARYGSEVYRLDRHPTMTVHPMTPMHEADLREHLRPQTALPVALVDLRELDGDDDTVGRSVASRLAEAEGLVLLDVDDLGSQRQVGRALHRMLETARETGSPVGVVGSSGVEYALGAAWGASGAAESLPVRQPTKTLTVVGSLAPATRAQVEVALDAGFALVEVDDHALVDPERSAAACADAVARTVAALGRHDRVLLRTPVPAAGGGAGGAGGDSAPVDGTALADSAPVDGTALAAALGAVTAEVVRLTSVPRLVVAGGDTSGYVAKALGIEALRLVRRLAPGAPLCRAVSPDPALHDLELCLKAGQIGDPDYLVLLAELGSTPQEGTS</sequence>
<evidence type="ECO:0000256" key="4">
    <source>
        <dbReference type="ARBA" id="ARBA00022777"/>
    </source>
</evidence>
<proteinExistence type="inferred from homology"/>
<dbReference type="GO" id="GO:0005524">
    <property type="term" value="F:ATP binding"/>
    <property type="evidence" value="ECO:0007669"/>
    <property type="project" value="UniProtKB-KW"/>
</dbReference>
<evidence type="ECO:0000256" key="5">
    <source>
        <dbReference type="ARBA" id="ARBA00022840"/>
    </source>
</evidence>
<accession>A0AB39BHK2</accession>
<dbReference type="SUPFAM" id="SSF142764">
    <property type="entry name" value="YgbK-like"/>
    <property type="match status" value="1"/>
</dbReference>
<dbReference type="GO" id="GO:0016301">
    <property type="term" value="F:kinase activity"/>
    <property type="evidence" value="ECO:0007669"/>
    <property type="project" value="UniProtKB-KW"/>
</dbReference>
<keyword evidence="5" id="KW-0067">ATP-binding</keyword>
<organism evidence="9">
    <name type="scientific">Herbiconiux sp. A18JL235</name>
    <dbReference type="NCBI Taxonomy" id="3152363"/>
    <lineage>
        <taxon>Bacteria</taxon>
        <taxon>Bacillati</taxon>
        <taxon>Actinomycetota</taxon>
        <taxon>Actinomycetes</taxon>
        <taxon>Micrococcales</taxon>
        <taxon>Microbacteriaceae</taxon>
        <taxon>Herbiconiux</taxon>
    </lineage>
</organism>
<dbReference type="EC" id="2.7.1.-" evidence="9"/>
<dbReference type="InterPro" id="IPR037051">
    <property type="entry name" value="4-carb_acid_sugar_kinase_N_sf"/>
</dbReference>
<dbReference type="InterPro" id="IPR042213">
    <property type="entry name" value="NBD_C_sf"/>
</dbReference>
<keyword evidence="2 9" id="KW-0808">Transferase</keyword>
<evidence type="ECO:0000256" key="2">
    <source>
        <dbReference type="ARBA" id="ARBA00022679"/>
    </source>
</evidence>
<dbReference type="Pfam" id="PF07005">
    <property type="entry name" value="SBD_N"/>
    <property type="match status" value="1"/>
</dbReference>
<dbReference type="Gene3D" id="3.40.50.10840">
    <property type="entry name" value="Putative sugar-binding, N-terminal domain"/>
    <property type="match status" value="1"/>
</dbReference>
<dbReference type="InterPro" id="IPR031475">
    <property type="entry name" value="NBD_C"/>
</dbReference>
<evidence type="ECO:0000259" key="7">
    <source>
        <dbReference type="Pfam" id="PF07005"/>
    </source>
</evidence>
<comment type="similarity">
    <text evidence="1">Belongs to the four-carbon acid sugar kinase family.</text>
</comment>
<dbReference type="InterPro" id="IPR010737">
    <property type="entry name" value="4-carb_acid_sugar_kinase_N"/>
</dbReference>
<gene>
    <name evidence="9" type="ORF">ABFY20_02265</name>
</gene>
<evidence type="ECO:0000259" key="8">
    <source>
        <dbReference type="Pfam" id="PF17042"/>
    </source>
</evidence>
<feature type="domain" description="Four-carbon acid sugar kinase nucleotide binding" evidence="8">
    <location>
        <begin position="283"/>
        <end position="461"/>
    </location>
</feature>
<dbReference type="Pfam" id="PF17042">
    <property type="entry name" value="NBD_C"/>
    <property type="match status" value="1"/>
</dbReference>
<evidence type="ECO:0000313" key="9">
    <source>
        <dbReference type="EMBL" id="XDI05944.1"/>
    </source>
</evidence>